<dbReference type="GO" id="GO:0005730">
    <property type="term" value="C:nucleolus"/>
    <property type="evidence" value="ECO:0007669"/>
    <property type="project" value="TreeGrafter"/>
</dbReference>
<feature type="region of interest" description="Disordered" evidence="9">
    <location>
        <begin position="397"/>
        <end position="437"/>
    </location>
</feature>
<dbReference type="OMA" id="STHSSCI"/>
<comment type="catalytic activity">
    <reaction evidence="7">
        <text>RNA(n) + ATP = RNA(n)-3'-adenine ribonucleotide + diphosphate</text>
        <dbReference type="Rhea" id="RHEA:11332"/>
        <dbReference type="Rhea" id="RHEA-COMP:14527"/>
        <dbReference type="Rhea" id="RHEA-COMP:17347"/>
        <dbReference type="ChEBI" id="CHEBI:30616"/>
        <dbReference type="ChEBI" id="CHEBI:33019"/>
        <dbReference type="ChEBI" id="CHEBI:140395"/>
        <dbReference type="ChEBI" id="CHEBI:173115"/>
        <dbReference type="EC" id="2.7.7.19"/>
    </reaction>
</comment>
<dbReference type="PANTHER" id="PTHR23092:SF51">
    <property type="entry name" value="TERMINAL NUCLEOTIDYLTRANSFERASE 4B"/>
    <property type="match status" value="1"/>
</dbReference>
<dbReference type="GeneTree" id="ENSGT00940000158301"/>
<comment type="cofactor">
    <cofactor evidence="1">
        <name>Mn(2+)</name>
        <dbReference type="ChEBI" id="CHEBI:29035"/>
    </cofactor>
</comment>
<evidence type="ECO:0000256" key="9">
    <source>
        <dbReference type="SAM" id="MobiDB-lite"/>
    </source>
</evidence>
<dbReference type="FunFam" id="3.30.460.10:FF:000006">
    <property type="entry name" value="non-canonical poly(A) RNA polymerase PAPD5"/>
    <property type="match status" value="1"/>
</dbReference>
<feature type="domain" description="Poly(A) RNA polymerase mitochondrial-like central palm" evidence="10">
    <location>
        <begin position="2"/>
        <end position="107"/>
    </location>
</feature>
<dbReference type="GO" id="GO:0031499">
    <property type="term" value="C:TRAMP complex"/>
    <property type="evidence" value="ECO:0007669"/>
    <property type="project" value="TreeGrafter"/>
</dbReference>
<dbReference type="SUPFAM" id="SSF81301">
    <property type="entry name" value="Nucleotidyltransferase"/>
    <property type="match status" value="1"/>
</dbReference>
<dbReference type="GO" id="GO:0060212">
    <property type="term" value="P:negative regulation of nuclear-transcribed mRNA poly(A) tail shortening"/>
    <property type="evidence" value="ECO:0007669"/>
    <property type="project" value="UniProtKB-ARBA"/>
</dbReference>
<dbReference type="GO" id="GO:0070568">
    <property type="term" value="F:guanylyltransferase activity"/>
    <property type="evidence" value="ECO:0007669"/>
    <property type="project" value="UniProtKB-ARBA"/>
</dbReference>
<evidence type="ECO:0000256" key="4">
    <source>
        <dbReference type="ARBA" id="ARBA00022679"/>
    </source>
</evidence>
<evidence type="ECO:0000256" key="2">
    <source>
        <dbReference type="ARBA" id="ARBA00008593"/>
    </source>
</evidence>
<evidence type="ECO:0000313" key="12">
    <source>
        <dbReference type="Proteomes" id="UP000007646"/>
    </source>
</evidence>
<accession>G3T4R7</accession>
<evidence type="ECO:0000256" key="3">
    <source>
        <dbReference type="ARBA" id="ARBA00012388"/>
    </source>
</evidence>
<keyword evidence="5" id="KW-0479">Metal-binding</keyword>
<reference evidence="11" key="3">
    <citation type="submission" date="2025-09" db="UniProtKB">
        <authorList>
            <consortium name="Ensembl"/>
        </authorList>
    </citation>
    <scope>IDENTIFICATION</scope>
    <source>
        <strain evidence="11">Isolate ISIS603380</strain>
    </source>
</reference>
<dbReference type="GO" id="GO:1905870">
    <property type="term" value="P:positive regulation of 3'-UTR-mediated mRNA stabilization"/>
    <property type="evidence" value="ECO:0007669"/>
    <property type="project" value="UniProtKB-ARBA"/>
</dbReference>
<name>G3T4R7_LOXAF</name>
<dbReference type="GO" id="GO:0043634">
    <property type="term" value="P:polyadenylation-dependent ncRNA catabolic process"/>
    <property type="evidence" value="ECO:0007669"/>
    <property type="project" value="TreeGrafter"/>
</dbReference>
<keyword evidence="12" id="KW-1185">Reference proteome</keyword>
<dbReference type="InterPro" id="IPR054708">
    <property type="entry name" value="MTPAP-like_central"/>
</dbReference>
<proteinExistence type="inferred from homology"/>
<dbReference type="Gene3D" id="3.30.460.10">
    <property type="entry name" value="Beta Polymerase, domain 2"/>
    <property type="match status" value="1"/>
</dbReference>
<protein>
    <recommendedName>
        <fullName evidence="3">polynucleotide adenylyltransferase</fullName>
        <ecNumber evidence="3">2.7.7.19</ecNumber>
    </recommendedName>
    <alternativeName>
        <fullName evidence="8">Terminal guanylyltransferase</fullName>
    </alternativeName>
</protein>
<dbReference type="CDD" id="cd05402">
    <property type="entry name" value="NT_PAP_TUTase"/>
    <property type="match status" value="1"/>
</dbReference>
<sequence length="495" mass="55409">ISDFYEYVSPRPEEKVRMEVMNRTESVIKELRPSVVVQVFGSFKTVLYLPASDIDLVVFVTWENLPLWTLEEALWKHKVADEDSVKVLDRATVPIKYTDSFPEVKVDPALTYRTTFCGGGVLVQFTKKYPVLLYLVLVLKQFLIQRDLNEVLMGGDGSYSLFLMAVNFLRLHPREDVYISSTDYGVLFIEFFELSGQHFSHLKTGFQVKDGGSHVAKDEGRKICDGSRPSVLYTEDPLQPGIDAGRDSYGAMSLKQAFDFDYGVLSHAVWPIAKDHPNNETESTYSVLGRIQPWVKFATWRDWVSDNWSLQDRLEPLCNGKGVTLIADAQQFDKCNNNLSEENEALGKCRSKTSELLSECSSNSSSGPVSSSSATQSSSSDVDFDVTPRKTLKQLLCRQSTGNRVGSQDVASESSQAVGKMQSTQAKPLTHPTAPTQHASARLFCSSSKGFQGTMQTSLGSLMTNKQHQGKSNNQYLHSKKRKHRRDAPLRPLQI</sequence>
<dbReference type="EC" id="2.7.7.19" evidence="3"/>
<evidence type="ECO:0000256" key="7">
    <source>
        <dbReference type="ARBA" id="ARBA00048830"/>
    </source>
</evidence>
<organism evidence="11 12">
    <name type="scientific">Loxodonta africana</name>
    <name type="common">African elephant</name>
    <dbReference type="NCBI Taxonomy" id="9785"/>
    <lineage>
        <taxon>Eukaryota</taxon>
        <taxon>Metazoa</taxon>
        <taxon>Chordata</taxon>
        <taxon>Craniata</taxon>
        <taxon>Vertebrata</taxon>
        <taxon>Euteleostomi</taxon>
        <taxon>Mammalia</taxon>
        <taxon>Eutheria</taxon>
        <taxon>Afrotheria</taxon>
        <taxon>Proboscidea</taxon>
        <taxon>Elephantidae</taxon>
        <taxon>Loxodonta</taxon>
    </lineage>
</organism>
<evidence type="ECO:0000256" key="1">
    <source>
        <dbReference type="ARBA" id="ARBA00001936"/>
    </source>
</evidence>
<feature type="compositionally biased region" description="Low complexity" evidence="9">
    <location>
        <begin position="359"/>
        <end position="380"/>
    </location>
</feature>
<dbReference type="Pfam" id="PF22600">
    <property type="entry name" value="MTPAP-like_central"/>
    <property type="match status" value="1"/>
</dbReference>
<dbReference type="InterPro" id="IPR043519">
    <property type="entry name" value="NT_sf"/>
</dbReference>
<dbReference type="Gene3D" id="1.10.1410.10">
    <property type="match status" value="1"/>
</dbReference>
<dbReference type="STRING" id="9785.ENSLAFP00000008368"/>
<comment type="similarity">
    <text evidence="2">Belongs to the DNA polymerase type-B-like family.</text>
</comment>
<dbReference type="eggNOG" id="KOG1906">
    <property type="taxonomic scope" value="Eukaryota"/>
</dbReference>
<dbReference type="Proteomes" id="UP000007646">
    <property type="component" value="Unassembled WGS sequence"/>
</dbReference>
<feature type="region of interest" description="Disordered" evidence="9">
    <location>
        <begin position="359"/>
        <end position="385"/>
    </location>
</feature>
<reference evidence="11 12" key="1">
    <citation type="submission" date="2009-06" db="EMBL/GenBank/DDBJ databases">
        <title>The Genome Sequence of Loxodonta africana (African elephant).</title>
        <authorList>
            <person name="Di Palma F."/>
            <person name="Heiman D."/>
            <person name="Young S."/>
            <person name="Johnson J."/>
            <person name="Lander E.S."/>
            <person name="Lindblad-Toh K."/>
        </authorList>
    </citation>
    <scope>NUCLEOTIDE SEQUENCE [LARGE SCALE GENOMIC DNA]</scope>
    <source>
        <strain evidence="11 12">Isolate ISIS603380</strain>
    </source>
</reference>
<dbReference type="SUPFAM" id="SSF81631">
    <property type="entry name" value="PAP/OAS1 substrate-binding domain"/>
    <property type="match status" value="1"/>
</dbReference>
<dbReference type="InterPro" id="IPR045862">
    <property type="entry name" value="Trf4-like"/>
</dbReference>
<dbReference type="GO" id="GO:0031123">
    <property type="term" value="P:RNA 3'-end processing"/>
    <property type="evidence" value="ECO:0007669"/>
    <property type="project" value="TreeGrafter"/>
</dbReference>
<feature type="compositionally biased region" description="Polar residues" evidence="9">
    <location>
        <begin position="464"/>
        <end position="477"/>
    </location>
</feature>
<dbReference type="GO" id="GO:0003729">
    <property type="term" value="F:mRNA binding"/>
    <property type="evidence" value="ECO:0007669"/>
    <property type="project" value="TreeGrafter"/>
</dbReference>
<dbReference type="GO" id="GO:1990817">
    <property type="term" value="F:poly(A) RNA polymerase activity"/>
    <property type="evidence" value="ECO:0007669"/>
    <property type="project" value="UniProtKB-EC"/>
</dbReference>
<dbReference type="HOGENOM" id="CLU_013572_3_2_1"/>
<evidence type="ECO:0000259" key="10">
    <source>
        <dbReference type="Pfam" id="PF22600"/>
    </source>
</evidence>
<dbReference type="AlphaFoldDB" id="G3T4R7"/>
<dbReference type="PANTHER" id="PTHR23092">
    <property type="entry name" value="POLY(A) RNA POLYMERASE"/>
    <property type="match status" value="1"/>
</dbReference>
<evidence type="ECO:0000256" key="6">
    <source>
        <dbReference type="ARBA" id="ARBA00022842"/>
    </source>
</evidence>
<evidence type="ECO:0000256" key="8">
    <source>
        <dbReference type="ARBA" id="ARBA00082009"/>
    </source>
</evidence>
<evidence type="ECO:0000256" key="5">
    <source>
        <dbReference type="ARBA" id="ARBA00022723"/>
    </source>
</evidence>
<evidence type="ECO:0000313" key="11">
    <source>
        <dbReference type="Ensembl" id="ENSLAFP00000008368.3"/>
    </source>
</evidence>
<feature type="region of interest" description="Disordered" evidence="9">
    <location>
        <begin position="464"/>
        <end position="495"/>
    </location>
</feature>
<reference evidence="11" key="2">
    <citation type="submission" date="2025-08" db="UniProtKB">
        <authorList>
            <consortium name="Ensembl"/>
        </authorList>
    </citation>
    <scope>IDENTIFICATION</scope>
    <source>
        <strain evidence="11">Isolate ISIS603380</strain>
    </source>
</reference>
<dbReference type="GO" id="GO:0046872">
    <property type="term" value="F:metal ion binding"/>
    <property type="evidence" value="ECO:0007669"/>
    <property type="project" value="UniProtKB-KW"/>
</dbReference>
<dbReference type="InParanoid" id="G3T4R7"/>
<keyword evidence="4" id="KW-0808">Transferase</keyword>
<dbReference type="Ensembl" id="ENSLAFT00000009990.3">
    <property type="protein sequence ID" value="ENSLAFP00000008368.3"/>
    <property type="gene ID" value="ENSLAFG00000009990.3"/>
</dbReference>
<keyword evidence="6" id="KW-0460">Magnesium</keyword>